<dbReference type="EMBL" id="JAODUP010000652">
    <property type="protein sequence ID" value="KAK2145850.1"/>
    <property type="molecule type" value="Genomic_DNA"/>
</dbReference>
<reference evidence="2" key="1">
    <citation type="journal article" date="2023" name="Mol. Biol. Evol.">
        <title>Third-Generation Sequencing Reveals the Adaptive Role of the Epigenome in Three Deep-Sea Polychaetes.</title>
        <authorList>
            <person name="Perez M."/>
            <person name="Aroh O."/>
            <person name="Sun Y."/>
            <person name="Lan Y."/>
            <person name="Juniper S.K."/>
            <person name="Young C.R."/>
            <person name="Angers B."/>
            <person name="Qian P.Y."/>
        </authorList>
    </citation>
    <scope>NUCLEOTIDE SEQUENCE</scope>
    <source>
        <strain evidence="2">P08H-3</strain>
    </source>
</reference>
<proteinExistence type="predicted"/>
<dbReference type="Proteomes" id="UP001208570">
    <property type="component" value="Unassembled WGS sequence"/>
</dbReference>
<keyword evidence="3" id="KW-1185">Reference proteome</keyword>
<feature type="chain" id="PRO_5041931819" evidence="1">
    <location>
        <begin position="24"/>
        <end position="140"/>
    </location>
</feature>
<evidence type="ECO:0000313" key="3">
    <source>
        <dbReference type="Proteomes" id="UP001208570"/>
    </source>
</evidence>
<evidence type="ECO:0000256" key="1">
    <source>
        <dbReference type="SAM" id="SignalP"/>
    </source>
</evidence>
<keyword evidence="1" id="KW-0732">Signal</keyword>
<gene>
    <name evidence="2" type="ORF">LSH36_652g01110</name>
</gene>
<sequence length="140" mass="15686">MIESCLLTAIFMITLLSYHTEQATQSASYLIIPRHQHQSSETWSKAEMADTECMLWAVIHRAPGFTLWTKSDGDELIGFCQLIKTVNLNAIMSTNGYTLFVRSNVTGTYKCTDGICAAVTGSYDITTENKSKLFHSMKCR</sequence>
<evidence type="ECO:0000313" key="2">
    <source>
        <dbReference type="EMBL" id="KAK2145850.1"/>
    </source>
</evidence>
<comment type="caution">
    <text evidence="2">The sequence shown here is derived from an EMBL/GenBank/DDBJ whole genome shotgun (WGS) entry which is preliminary data.</text>
</comment>
<organism evidence="2 3">
    <name type="scientific">Paralvinella palmiformis</name>
    <dbReference type="NCBI Taxonomy" id="53620"/>
    <lineage>
        <taxon>Eukaryota</taxon>
        <taxon>Metazoa</taxon>
        <taxon>Spiralia</taxon>
        <taxon>Lophotrochozoa</taxon>
        <taxon>Annelida</taxon>
        <taxon>Polychaeta</taxon>
        <taxon>Sedentaria</taxon>
        <taxon>Canalipalpata</taxon>
        <taxon>Terebellida</taxon>
        <taxon>Terebelliformia</taxon>
        <taxon>Alvinellidae</taxon>
        <taxon>Paralvinella</taxon>
    </lineage>
</organism>
<feature type="signal peptide" evidence="1">
    <location>
        <begin position="1"/>
        <end position="23"/>
    </location>
</feature>
<protein>
    <submittedName>
        <fullName evidence="2">Uncharacterized protein</fullName>
    </submittedName>
</protein>
<name>A0AAD9J582_9ANNE</name>
<accession>A0AAD9J582</accession>
<dbReference type="AlphaFoldDB" id="A0AAD9J582"/>